<dbReference type="EMBL" id="WJBH02000004">
    <property type="protein sequence ID" value="KAI9560252.1"/>
    <property type="molecule type" value="Genomic_DNA"/>
</dbReference>
<keyword evidence="3" id="KW-1185">Reference proteome</keyword>
<dbReference type="Proteomes" id="UP000820818">
    <property type="component" value="Linkage Group LG4"/>
</dbReference>
<reference evidence="2 3" key="1">
    <citation type="submission" date="2022-05" db="EMBL/GenBank/DDBJ databases">
        <title>A multi-omics perspective on studying reproductive biology in Daphnia sinensis.</title>
        <authorList>
            <person name="Jia J."/>
        </authorList>
    </citation>
    <scope>NUCLEOTIDE SEQUENCE [LARGE SCALE GENOMIC DNA]</scope>
    <source>
        <strain evidence="2 3">WSL</strain>
    </source>
</reference>
<evidence type="ECO:0000313" key="3">
    <source>
        <dbReference type="Proteomes" id="UP000820818"/>
    </source>
</evidence>
<comment type="caution">
    <text evidence="2">The sequence shown here is derived from an EMBL/GenBank/DDBJ whole genome shotgun (WGS) entry which is preliminary data.</text>
</comment>
<evidence type="ECO:0000313" key="2">
    <source>
        <dbReference type="EMBL" id="KAI9560252.1"/>
    </source>
</evidence>
<accession>A0AAD5PV21</accession>
<dbReference type="AlphaFoldDB" id="A0AAD5PV21"/>
<gene>
    <name evidence="2" type="ORF">GHT06_014266</name>
</gene>
<protein>
    <submittedName>
        <fullName evidence="2">Uncharacterized protein</fullName>
    </submittedName>
</protein>
<feature type="region of interest" description="Disordered" evidence="1">
    <location>
        <begin position="35"/>
        <end position="66"/>
    </location>
</feature>
<evidence type="ECO:0000256" key="1">
    <source>
        <dbReference type="SAM" id="MobiDB-lite"/>
    </source>
</evidence>
<organism evidence="2 3">
    <name type="scientific">Daphnia sinensis</name>
    <dbReference type="NCBI Taxonomy" id="1820382"/>
    <lineage>
        <taxon>Eukaryota</taxon>
        <taxon>Metazoa</taxon>
        <taxon>Ecdysozoa</taxon>
        <taxon>Arthropoda</taxon>
        <taxon>Crustacea</taxon>
        <taxon>Branchiopoda</taxon>
        <taxon>Diplostraca</taxon>
        <taxon>Cladocera</taxon>
        <taxon>Anomopoda</taxon>
        <taxon>Daphniidae</taxon>
        <taxon>Daphnia</taxon>
        <taxon>Daphnia similis group</taxon>
    </lineage>
</organism>
<name>A0AAD5PV21_9CRUS</name>
<proteinExistence type="predicted"/>
<sequence>MRVFDRDQKFDENDTHTHRAESSVIIIITAGPKRRDMAVDKKATSTSPVNMAEDREDDTPFPFRRL</sequence>
<feature type="region of interest" description="Disordered" evidence="1">
    <location>
        <begin position="1"/>
        <end position="21"/>
    </location>
</feature>